<protein>
    <submittedName>
        <fullName evidence="1">Uncharacterized protein</fullName>
    </submittedName>
</protein>
<organism evidence="1">
    <name type="scientific">marine sediment metagenome</name>
    <dbReference type="NCBI Taxonomy" id="412755"/>
    <lineage>
        <taxon>unclassified sequences</taxon>
        <taxon>metagenomes</taxon>
        <taxon>ecological metagenomes</taxon>
    </lineage>
</organism>
<gene>
    <name evidence="1" type="ORF">S03H2_12961</name>
</gene>
<reference evidence="1" key="1">
    <citation type="journal article" date="2014" name="Front. Microbiol.">
        <title>High frequency of phylogenetically diverse reductive dehalogenase-homologous genes in deep subseafloor sedimentary metagenomes.</title>
        <authorList>
            <person name="Kawai M."/>
            <person name="Futagami T."/>
            <person name="Toyoda A."/>
            <person name="Takaki Y."/>
            <person name="Nishi S."/>
            <person name="Hori S."/>
            <person name="Arai W."/>
            <person name="Tsubouchi T."/>
            <person name="Morono Y."/>
            <person name="Uchiyama I."/>
            <person name="Ito T."/>
            <person name="Fujiyama A."/>
            <person name="Inagaki F."/>
            <person name="Takami H."/>
        </authorList>
    </citation>
    <scope>NUCLEOTIDE SEQUENCE</scope>
    <source>
        <strain evidence="1">Expedition CK06-06</strain>
    </source>
</reference>
<feature type="non-terminal residue" evidence="1">
    <location>
        <position position="1"/>
    </location>
</feature>
<sequence>EKLNRRNTVISEIPSPPNESYRPTMLTIRELLPILRKEWTSGYEADFIDLTVEKGLWTAKEAKQLFNQQVKEGHILRDPNGDWSWIR</sequence>
<dbReference type="AlphaFoldDB" id="X1EN87"/>
<accession>X1EN87</accession>
<comment type="caution">
    <text evidence="1">The sequence shown here is derived from an EMBL/GenBank/DDBJ whole genome shotgun (WGS) entry which is preliminary data.</text>
</comment>
<dbReference type="EMBL" id="BARU01006585">
    <property type="protein sequence ID" value="GAH34007.1"/>
    <property type="molecule type" value="Genomic_DNA"/>
</dbReference>
<name>X1EN87_9ZZZZ</name>
<evidence type="ECO:0000313" key="1">
    <source>
        <dbReference type="EMBL" id="GAH34007.1"/>
    </source>
</evidence>
<proteinExistence type="predicted"/>